<accession>A0A0C2W0N2</accession>
<dbReference type="EMBL" id="KN818665">
    <property type="protein sequence ID" value="KIL54667.1"/>
    <property type="molecule type" value="Genomic_DNA"/>
</dbReference>
<organism evidence="2 3">
    <name type="scientific">Amanita muscaria (strain Koide BX008)</name>
    <dbReference type="NCBI Taxonomy" id="946122"/>
    <lineage>
        <taxon>Eukaryota</taxon>
        <taxon>Fungi</taxon>
        <taxon>Dikarya</taxon>
        <taxon>Basidiomycota</taxon>
        <taxon>Agaricomycotina</taxon>
        <taxon>Agaricomycetes</taxon>
        <taxon>Agaricomycetidae</taxon>
        <taxon>Agaricales</taxon>
        <taxon>Pluteineae</taxon>
        <taxon>Amanitaceae</taxon>
        <taxon>Amanita</taxon>
    </lineage>
</organism>
<keyword evidence="1" id="KW-0812">Transmembrane</keyword>
<evidence type="ECO:0000256" key="1">
    <source>
        <dbReference type="SAM" id="Phobius"/>
    </source>
</evidence>
<evidence type="ECO:0000313" key="2">
    <source>
        <dbReference type="EMBL" id="KIL54667.1"/>
    </source>
</evidence>
<dbReference type="Proteomes" id="UP000054549">
    <property type="component" value="Unassembled WGS sequence"/>
</dbReference>
<keyword evidence="3" id="KW-1185">Reference proteome</keyword>
<sequence length="197" mass="21914">MLITSGLLIYRCWELHPHSWRMIYGLFALWLACLTFLIAYVLGMAILERDTSAVLFLSCNLAITACASIAIVYRTFGVSSETTKTRNFLRNTSNRWWTFLESGTLYTLTSSSILVVAAIYDQPATIPLVVDAGNFSMPAITFNAVLANVNLQRDEKDDTASMRDMESEPGMVAQGSCVSSAILTNEYTRHIGQVLFM</sequence>
<protein>
    <submittedName>
        <fullName evidence="2">Uncharacterized protein</fullName>
    </submittedName>
</protein>
<keyword evidence="1" id="KW-0472">Membrane</keyword>
<dbReference type="HOGENOM" id="CLU_1383826_0_0_1"/>
<feature type="transmembrane region" description="Helical" evidence="1">
    <location>
        <begin position="96"/>
        <end position="120"/>
    </location>
</feature>
<gene>
    <name evidence="2" type="ORF">M378DRAFT_740667</name>
</gene>
<reference evidence="2 3" key="1">
    <citation type="submission" date="2014-04" db="EMBL/GenBank/DDBJ databases">
        <title>Evolutionary Origins and Diversification of the Mycorrhizal Mutualists.</title>
        <authorList>
            <consortium name="DOE Joint Genome Institute"/>
            <consortium name="Mycorrhizal Genomics Consortium"/>
            <person name="Kohler A."/>
            <person name="Kuo A."/>
            <person name="Nagy L.G."/>
            <person name="Floudas D."/>
            <person name="Copeland A."/>
            <person name="Barry K.W."/>
            <person name="Cichocki N."/>
            <person name="Veneault-Fourrey C."/>
            <person name="LaButti K."/>
            <person name="Lindquist E.A."/>
            <person name="Lipzen A."/>
            <person name="Lundell T."/>
            <person name="Morin E."/>
            <person name="Murat C."/>
            <person name="Riley R."/>
            <person name="Ohm R."/>
            <person name="Sun H."/>
            <person name="Tunlid A."/>
            <person name="Henrissat B."/>
            <person name="Grigoriev I.V."/>
            <person name="Hibbett D.S."/>
            <person name="Martin F."/>
        </authorList>
    </citation>
    <scope>NUCLEOTIDE SEQUENCE [LARGE SCALE GENOMIC DNA]</scope>
    <source>
        <strain evidence="2 3">Koide BX008</strain>
    </source>
</reference>
<evidence type="ECO:0000313" key="3">
    <source>
        <dbReference type="Proteomes" id="UP000054549"/>
    </source>
</evidence>
<name>A0A0C2W0N2_AMAMK</name>
<dbReference type="AlphaFoldDB" id="A0A0C2W0N2"/>
<feature type="transmembrane region" description="Helical" evidence="1">
    <location>
        <begin position="54"/>
        <end position="76"/>
    </location>
</feature>
<proteinExistence type="predicted"/>
<dbReference type="InParanoid" id="A0A0C2W0N2"/>
<keyword evidence="1" id="KW-1133">Transmembrane helix</keyword>
<feature type="transmembrane region" description="Helical" evidence="1">
    <location>
        <begin position="23"/>
        <end position="47"/>
    </location>
</feature>